<dbReference type="EMBL" id="JAANIU010017067">
    <property type="protein sequence ID" value="KAG1527527.1"/>
    <property type="molecule type" value="Genomic_DNA"/>
</dbReference>
<sequence>MAQHEAFDGDGQEEHHHGADDERQHVGQNHVVKAEPARNPFRKTRHGQRGDQHHRALREVEAARRREELSQSHAVPVLYVCKKGMNSMGPTAFSERLYGHMNIRT</sequence>
<feature type="compositionally biased region" description="Basic and acidic residues" evidence="1">
    <location>
        <begin position="12"/>
        <end position="25"/>
    </location>
</feature>
<feature type="region of interest" description="Disordered" evidence="1">
    <location>
        <begin position="1"/>
        <end position="69"/>
    </location>
</feature>
<name>A0A9P6XMV1_9FUNG</name>
<organism evidence="2 3">
    <name type="scientific">Rhizopus delemar</name>
    <dbReference type="NCBI Taxonomy" id="936053"/>
    <lineage>
        <taxon>Eukaryota</taxon>
        <taxon>Fungi</taxon>
        <taxon>Fungi incertae sedis</taxon>
        <taxon>Mucoromycota</taxon>
        <taxon>Mucoromycotina</taxon>
        <taxon>Mucoromycetes</taxon>
        <taxon>Mucorales</taxon>
        <taxon>Mucorineae</taxon>
        <taxon>Rhizopodaceae</taxon>
        <taxon>Rhizopus</taxon>
    </lineage>
</organism>
<accession>A0A9P6XMV1</accession>
<feature type="compositionally biased region" description="Basic and acidic residues" evidence="1">
    <location>
        <begin position="48"/>
        <end position="69"/>
    </location>
</feature>
<dbReference type="AlphaFoldDB" id="A0A9P6XMV1"/>
<protein>
    <submittedName>
        <fullName evidence="2">Uncharacterized protein</fullName>
    </submittedName>
</protein>
<proteinExistence type="predicted"/>
<comment type="caution">
    <text evidence="2">The sequence shown here is derived from an EMBL/GenBank/DDBJ whole genome shotgun (WGS) entry which is preliminary data.</text>
</comment>
<evidence type="ECO:0000313" key="2">
    <source>
        <dbReference type="EMBL" id="KAG1527527.1"/>
    </source>
</evidence>
<keyword evidence="3" id="KW-1185">Reference proteome</keyword>
<dbReference type="Proteomes" id="UP000740926">
    <property type="component" value="Unassembled WGS sequence"/>
</dbReference>
<evidence type="ECO:0000313" key="3">
    <source>
        <dbReference type="Proteomes" id="UP000740926"/>
    </source>
</evidence>
<evidence type="ECO:0000256" key="1">
    <source>
        <dbReference type="SAM" id="MobiDB-lite"/>
    </source>
</evidence>
<reference evidence="2 3" key="1">
    <citation type="journal article" date="2020" name="Microb. Genom.">
        <title>Genetic diversity of clinical and environmental Mucorales isolates obtained from an investigation of mucormycosis cases among solid organ transplant recipients.</title>
        <authorList>
            <person name="Nguyen M.H."/>
            <person name="Kaul D."/>
            <person name="Muto C."/>
            <person name="Cheng S.J."/>
            <person name="Richter R.A."/>
            <person name="Bruno V.M."/>
            <person name="Liu G."/>
            <person name="Beyhan S."/>
            <person name="Sundermann A.J."/>
            <person name="Mounaud S."/>
            <person name="Pasculle A.W."/>
            <person name="Nierman W.C."/>
            <person name="Driscoll E."/>
            <person name="Cumbie R."/>
            <person name="Clancy C.J."/>
            <person name="Dupont C.L."/>
        </authorList>
    </citation>
    <scope>NUCLEOTIDE SEQUENCE [LARGE SCALE GENOMIC DNA]</scope>
    <source>
        <strain evidence="2 3">GL24</strain>
    </source>
</reference>
<gene>
    <name evidence="2" type="ORF">G6F50_018310</name>
</gene>